<evidence type="ECO:0000256" key="1">
    <source>
        <dbReference type="SAM" id="MobiDB-lite"/>
    </source>
</evidence>
<protein>
    <submittedName>
        <fullName evidence="2">Uncharacterized protein</fullName>
    </submittedName>
</protein>
<dbReference type="Proteomes" id="UP000324897">
    <property type="component" value="Unassembled WGS sequence"/>
</dbReference>
<feature type="region of interest" description="Disordered" evidence="1">
    <location>
        <begin position="1"/>
        <end position="103"/>
    </location>
</feature>
<comment type="caution">
    <text evidence="2">The sequence shown here is derived from an EMBL/GenBank/DDBJ whole genome shotgun (WGS) entry which is preliminary data.</text>
</comment>
<keyword evidence="3" id="KW-1185">Reference proteome</keyword>
<dbReference type="Gramene" id="TVU22449">
    <property type="protein sequence ID" value="TVU22449"/>
    <property type="gene ID" value="EJB05_32146"/>
</dbReference>
<dbReference type="EMBL" id="RWGY01000026">
    <property type="protein sequence ID" value="TVU22449.1"/>
    <property type="molecule type" value="Genomic_DNA"/>
</dbReference>
<feature type="non-terminal residue" evidence="2">
    <location>
        <position position="103"/>
    </location>
</feature>
<reference evidence="2 3" key="1">
    <citation type="journal article" date="2019" name="Sci. Rep.">
        <title>A high-quality genome of Eragrostis curvula grass provides insights into Poaceae evolution and supports new strategies to enhance forage quality.</title>
        <authorList>
            <person name="Carballo J."/>
            <person name="Santos B.A.C.M."/>
            <person name="Zappacosta D."/>
            <person name="Garbus I."/>
            <person name="Selva J.P."/>
            <person name="Gallo C.A."/>
            <person name="Diaz A."/>
            <person name="Albertini E."/>
            <person name="Caccamo M."/>
            <person name="Echenique V."/>
        </authorList>
    </citation>
    <scope>NUCLEOTIDE SEQUENCE [LARGE SCALE GENOMIC DNA]</scope>
    <source>
        <strain evidence="3">cv. Victoria</strain>
        <tissue evidence="2">Leaf</tissue>
    </source>
</reference>
<proteinExistence type="predicted"/>
<dbReference type="AlphaFoldDB" id="A0A5J9UFD6"/>
<evidence type="ECO:0000313" key="2">
    <source>
        <dbReference type="EMBL" id="TVU22449.1"/>
    </source>
</evidence>
<gene>
    <name evidence="2" type="ORF">EJB05_32146</name>
</gene>
<organism evidence="2 3">
    <name type="scientific">Eragrostis curvula</name>
    <name type="common">weeping love grass</name>
    <dbReference type="NCBI Taxonomy" id="38414"/>
    <lineage>
        <taxon>Eukaryota</taxon>
        <taxon>Viridiplantae</taxon>
        <taxon>Streptophyta</taxon>
        <taxon>Embryophyta</taxon>
        <taxon>Tracheophyta</taxon>
        <taxon>Spermatophyta</taxon>
        <taxon>Magnoliopsida</taxon>
        <taxon>Liliopsida</taxon>
        <taxon>Poales</taxon>
        <taxon>Poaceae</taxon>
        <taxon>PACMAD clade</taxon>
        <taxon>Chloridoideae</taxon>
        <taxon>Eragrostideae</taxon>
        <taxon>Eragrostidinae</taxon>
        <taxon>Eragrostis</taxon>
    </lineage>
</organism>
<evidence type="ECO:0000313" key="3">
    <source>
        <dbReference type="Proteomes" id="UP000324897"/>
    </source>
</evidence>
<accession>A0A5J9UFD6</accession>
<name>A0A5J9UFD6_9POAL</name>
<sequence>MDFSNMESKGESESGVLTRRLSSGTELDAHGRRRPGLDAPATRVAGVCRRKPKTDRREEAGLGRRNRRRRRPPTAASGSLARVGLGKMLPFDGGDLAVHDRSD</sequence>